<sequence length="89" mass="10431">MVYLISYDLNSPGKNYSNLYAVIEEFHDYLHPLDSTWLVSTSLSAKQIYEKLSKTLDSNDKILITKVSDQWHGYLSQKDYDWLFSFVAK</sequence>
<dbReference type="HOGENOM" id="CLU_179928_3_0_9"/>
<reference evidence="1 2" key="1">
    <citation type="journal article" date="2013" name="Genome Announc.">
        <title>Draft Genome Sequence of the Hydrogen- and Ethanol-Producing Bacterium Clostridium intestinale Strain URNW.</title>
        <authorList>
            <person name="Lal S."/>
            <person name="Ramachandran U."/>
            <person name="Zhang X."/>
            <person name="Sparling R."/>
            <person name="Levin D.B."/>
        </authorList>
    </citation>
    <scope>NUCLEOTIDE SEQUENCE [LARGE SCALE GENOMIC DNA]</scope>
    <source>
        <strain evidence="1 2">URNW</strain>
    </source>
</reference>
<dbReference type="AlphaFoldDB" id="U2PVK8"/>
<name>U2PVK8_9CLOT</name>
<gene>
    <name evidence="1" type="ORF">CINTURNW_1658</name>
</gene>
<organism evidence="1 2">
    <name type="scientific">Clostridium intestinale URNW</name>
    <dbReference type="NCBI Taxonomy" id="1294142"/>
    <lineage>
        <taxon>Bacteria</taxon>
        <taxon>Bacillati</taxon>
        <taxon>Bacillota</taxon>
        <taxon>Clostridia</taxon>
        <taxon>Eubacteriales</taxon>
        <taxon>Clostridiaceae</taxon>
        <taxon>Clostridium</taxon>
    </lineage>
</organism>
<keyword evidence="2" id="KW-1185">Reference proteome</keyword>
<evidence type="ECO:0000313" key="2">
    <source>
        <dbReference type="Proteomes" id="UP000016721"/>
    </source>
</evidence>
<protein>
    <recommendedName>
        <fullName evidence="3">SinR family protein</fullName>
    </recommendedName>
</protein>
<dbReference type="eggNOG" id="ENOG5033BXY">
    <property type="taxonomic scope" value="Bacteria"/>
</dbReference>
<dbReference type="STRING" id="1294142.CINTURNW_1658"/>
<evidence type="ECO:0000313" key="1">
    <source>
        <dbReference type="EMBL" id="ERK30475.1"/>
    </source>
</evidence>
<dbReference type="EMBL" id="APJA01000012">
    <property type="protein sequence ID" value="ERK30475.1"/>
    <property type="molecule type" value="Genomic_DNA"/>
</dbReference>
<dbReference type="PATRIC" id="fig|1294142.3.peg.1683"/>
<accession>U2PVK8</accession>
<comment type="caution">
    <text evidence="1">The sequence shown here is derived from an EMBL/GenBank/DDBJ whole genome shotgun (WGS) entry which is preliminary data.</text>
</comment>
<proteinExistence type="predicted"/>
<evidence type="ECO:0008006" key="3">
    <source>
        <dbReference type="Google" id="ProtNLM"/>
    </source>
</evidence>
<dbReference type="Proteomes" id="UP000016721">
    <property type="component" value="Unassembled WGS sequence"/>
</dbReference>
<dbReference type="RefSeq" id="WP_021801666.1">
    <property type="nucleotide sequence ID" value="NZ_KI273145.1"/>
</dbReference>
<dbReference type="OrthoDB" id="2656750at2"/>